<sequence>MLTKVLRVLWVKVNISGGKHFYLNLPISLYAFGELLDCVIDIFDVVCFFVPKQQLTSSSSFPVHALRSLMKGLTNLMDSLVCSESYELVNVDVENVKVSVIIR</sequence>
<proteinExistence type="predicted"/>
<comment type="caution">
    <text evidence="1">The sequence shown here is derived from an EMBL/GenBank/DDBJ whole genome shotgun (WGS) entry which is preliminary data.</text>
</comment>
<dbReference type="AlphaFoldDB" id="A0A3E2N5W3"/>
<organism evidence="1 2">
    <name type="scientific">Lacrimispora amygdalina</name>
    <dbReference type="NCBI Taxonomy" id="253257"/>
    <lineage>
        <taxon>Bacteria</taxon>
        <taxon>Bacillati</taxon>
        <taxon>Bacillota</taxon>
        <taxon>Clostridia</taxon>
        <taxon>Lachnospirales</taxon>
        <taxon>Lachnospiraceae</taxon>
        <taxon>Lacrimispora</taxon>
    </lineage>
</organism>
<dbReference type="RefSeq" id="WP_117419484.1">
    <property type="nucleotide sequence ID" value="NZ_BRPJ01000100.1"/>
</dbReference>
<name>A0A3E2N5W3_9FIRM</name>
<evidence type="ECO:0000313" key="2">
    <source>
        <dbReference type="Proteomes" id="UP000260680"/>
    </source>
</evidence>
<accession>A0A3E2N5W3</accession>
<gene>
    <name evidence="1" type="ORF">DS742_24060</name>
</gene>
<dbReference type="Proteomes" id="UP000260680">
    <property type="component" value="Unassembled WGS sequence"/>
</dbReference>
<reference evidence="1 2" key="1">
    <citation type="submission" date="2018-07" db="EMBL/GenBank/DDBJ databases">
        <title>New species, Clostridium PI-S10-A1B.</title>
        <authorList>
            <person name="Krishna G."/>
            <person name="Summeta K."/>
            <person name="Shikha S."/>
            <person name="Prabhu P.B."/>
            <person name="Suresh K."/>
        </authorList>
    </citation>
    <scope>NUCLEOTIDE SEQUENCE [LARGE SCALE GENOMIC DNA]</scope>
    <source>
        <strain evidence="1 2">PI-S10-A1B</strain>
    </source>
</reference>
<dbReference type="EMBL" id="QOHO01000088">
    <property type="protein sequence ID" value="RFZ76389.1"/>
    <property type="molecule type" value="Genomic_DNA"/>
</dbReference>
<protein>
    <submittedName>
        <fullName evidence="1">Uncharacterized protein</fullName>
    </submittedName>
</protein>
<evidence type="ECO:0000313" key="1">
    <source>
        <dbReference type="EMBL" id="RFZ76389.1"/>
    </source>
</evidence>